<dbReference type="GO" id="GO:0009897">
    <property type="term" value="C:external side of plasma membrane"/>
    <property type="evidence" value="ECO:0007669"/>
    <property type="project" value="TreeGrafter"/>
</dbReference>
<dbReference type="InterPro" id="IPR003961">
    <property type="entry name" value="FN3_dom"/>
</dbReference>
<keyword evidence="5 9" id="KW-0472">Membrane</keyword>
<sequence>VVPMGCNISINCLSTLRCQRATYTILLNYTPAAGVLRPVNSTTFQLRLQDLRVPNWIVTCVARCPNSDKKELVCGTQVLAGYPPESPSNLSCAVHEHSERLACTWDAGKPTHLPTRYALHLWSVQTEEEAVFAAAPALAVPLSALRGGSRYSAWLQASNQLGTARSPQRRLDLQQLVIPALPVITGVETTEASPPTTLIRWEKRTRKENVRCEERYRAAGAPAWHVRRDTSYEFQVRCQLRAAGSPWSAWSSPFLYTTPEAGKHDDIGVFLGLGVSVIVLSVVFVILMFKKSARKRYWFLHISEDCHHPIPSFEFARNSFSEPFLDNSDPTIMEIEEMSVHEEYKIVDIGKKHSKAVPEKAACLRSSVPAGSAATEPVSDYKPQLSDGNPLGYVAANIYQTQPHTLAPEPETNVFFRDYTSPITYLWNAEGTEQHAFLLEKINLILNNNRSGQNNAFDSAQEEQNTLLENQWEKTLSSENAQEQTLVPDELVSCLRTMNEESVDIKICFPQSIGRLF</sequence>
<feature type="transmembrane region" description="Helical" evidence="9">
    <location>
        <begin position="267"/>
        <end position="289"/>
    </location>
</feature>
<feature type="domain" description="Fibronectin type-III" evidence="10">
    <location>
        <begin position="86"/>
        <end position="180"/>
    </location>
</feature>
<proteinExistence type="predicted"/>
<accession>A0A8B9SC61</accession>
<keyword evidence="4 9" id="KW-1133">Transmembrane helix</keyword>
<evidence type="ECO:0000256" key="5">
    <source>
        <dbReference type="ARBA" id="ARBA00023136"/>
    </source>
</evidence>
<dbReference type="InterPro" id="IPR013783">
    <property type="entry name" value="Ig-like_fold"/>
</dbReference>
<evidence type="ECO:0000313" key="11">
    <source>
        <dbReference type="Ensembl" id="ENSAOWP00000020225.1"/>
    </source>
</evidence>
<evidence type="ECO:0000313" key="12">
    <source>
        <dbReference type="Proteomes" id="UP000694424"/>
    </source>
</evidence>
<protein>
    <submittedName>
        <fullName evidence="11">Interleukin 23 receptor</fullName>
    </submittedName>
</protein>
<evidence type="ECO:0000256" key="7">
    <source>
        <dbReference type="ARBA" id="ARBA00023170"/>
    </source>
</evidence>
<evidence type="ECO:0000256" key="1">
    <source>
        <dbReference type="ARBA" id="ARBA00004479"/>
    </source>
</evidence>
<dbReference type="PROSITE" id="PS01355">
    <property type="entry name" value="HEMATOPO_REC_S_F1"/>
    <property type="match status" value="1"/>
</dbReference>
<evidence type="ECO:0000259" key="10">
    <source>
        <dbReference type="PROSITE" id="PS50853"/>
    </source>
</evidence>
<dbReference type="Gene3D" id="2.60.40.10">
    <property type="entry name" value="Immunoglobulins"/>
    <property type="match status" value="2"/>
</dbReference>
<name>A0A8B9SC61_APTOW</name>
<dbReference type="Ensembl" id="ENSAOWT00000022916.1">
    <property type="protein sequence ID" value="ENSAOWP00000020225.1"/>
    <property type="gene ID" value="ENSAOWG00000013649.1"/>
</dbReference>
<dbReference type="Proteomes" id="UP000694424">
    <property type="component" value="Unplaced"/>
</dbReference>
<keyword evidence="12" id="KW-1185">Reference proteome</keyword>
<dbReference type="SUPFAM" id="SSF49265">
    <property type="entry name" value="Fibronectin type III"/>
    <property type="match status" value="2"/>
</dbReference>
<evidence type="ECO:0000256" key="6">
    <source>
        <dbReference type="ARBA" id="ARBA00023157"/>
    </source>
</evidence>
<dbReference type="PROSITE" id="PS50853">
    <property type="entry name" value="FN3"/>
    <property type="match status" value="1"/>
</dbReference>
<dbReference type="InterPro" id="IPR003531">
    <property type="entry name" value="Hempt_rcpt_S_F1_CS"/>
</dbReference>
<evidence type="ECO:0000256" key="8">
    <source>
        <dbReference type="ARBA" id="ARBA00023180"/>
    </source>
</evidence>
<dbReference type="AlphaFoldDB" id="A0A8B9SC61"/>
<dbReference type="InterPro" id="IPR036116">
    <property type="entry name" value="FN3_sf"/>
</dbReference>
<dbReference type="PANTHER" id="PTHR23037">
    <property type="entry name" value="CYTOKINE RECEPTOR"/>
    <property type="match status" value="1"/>
</dbReference>
<reference evidence="11" key="1">
    <citation type="submission" date="2025-08" db="UniProtKB">
        <authorList>
            <consortium name="Ensembl"/>
        </authorList>
    </citation>
    <scope>IDENTIFICATION</scope>
</reference>
<evidence type="ECO:0000256" key="3">
    <source>
        <dbReference type="ARBA" id="ARBA00022729"/>
    </source>
</evidence>
<keyword evidence="2 9" id="KW-0812">Transmembrane</keyword>
<evidence type="ECO:0000256" key="4">
    <source>
        <dbReference type="ARBA" id="ARBA00022989"/>
    </source>
</evidence>
<keyword evidence="8" id="KW-0325">Glycoprotein</keyword>
<dbReference type="GO" id="GO:0004896">
    <property type="term" value="F:cytokine receptor activity"/>
    <property type="evidence" value="ECO:0007669"/>
    <property type="project" value="InterPro"/>
</dbReference>
<evidence type="ECO:0000256" key="2">
    <source>
        <dbReference type="ARBA" id="ARBA00022692"/>
    </source>
</evidence>
<reference evidence="11" key="2">
    <citation type="submission" date="2025-09" db="UniProtKB">
        <authorList>
            <consortium name="Ensembl"/>
        </authorList>
    </citation>
    <scope>IDENTIFICATION</scope>
</reference>
<keyword evidence="6" id="KW-1015">Disulfide bond</keyword>
<keyword evidence="7" id="KW-0675">Receptor</keyword>
<evidence type="ECO:0000256" key="9">
    <source>
        <dbReference type="SAM" id="Phobius"/>
    </source>
</evidence>
<comment type="subcellular location">
    <subcellularLocation>
        <location evidence="1">Membrane</location>
        <topology evidence="1">Single-pass type I membrane protein</topology>
    </subcellularLocation>
</comment>
<organism evidence="11 12">
    <name type="scientific">Apteryx owenii</name>
    <name type="common">Little spotted kiwi</name>
    <dbReference type="NCBI Taxonomy" id="8824"/>
    <lineage>
        <taxon>Eukaryota</taxon>
        <taxon>Metazoa</taxon>
        <taxon>Chordata</taxon>
        <taxon>Craniata</taxon>
        <taxon>Vertebrata</taxon>
        <taxon>Euteleostomi</taxon>
        <taxon>Archelosauria</taxon>
        <taxon>Archosauria</taxon>
        <taxon>Dinosauria</taxon>
        <taxon>Saurischia</taxon>
        <taxon>Theropoda</taxon>
        <taxon>Coelurosauria</taxon>
        <taxon>Aves</taxon>
        <taxon>Palaeognathae</taxon>
        <taxon>Apterygiformes</taxon>
        <taxon>Apterygidae</taxon>
        <taxon>Apteryx</taxon>
    </lineage>
</organism>
<dbReference type="PANTHER" id="PTHR23037:SF35">
    <property type="entry name" value="FIBRONECTIN TYPE-III DOMAIN-CONTAINING PROTEIN"/>
    <property type="match status" value="1"/>
</dbReference>
<keyword evidence="3" id="KW-0732">Signal</keyword>